<evidence type="ECO:0000256" key="5">
    <source>
        <dbReference type="ARBA" id="ARBA00022989"/>
    </source>
</evidence>
<dbReference type="GO" id="GO:0008654">
    <property type="term" value="P:phospholipid biosynthetic process"/>
    <property type="evidence" value="ECO:0007669"/>
    <property type="project" value="UniProtKB-KW"/>
</dbReference>
<evidence type="ECO:0000256" key="3">
    <source>
        <dbReference type="ARBA" id="ARBA00022679"/>
    </source>
</evidence>
<keyword evidence="6" id="KW-0443">Lipid metabolism</keyword>
<name>A0A382L777_9ZZZZ</name>
<gene>
    <name evidence="11" type="ORF">METZ01_LOCUS283721</name>
</gene>
<feature type="transmembrane region" description="Helical" evidence="10">
    <location>
        <begin position="162"/>
        <end position="178"/>
    </location>
</feature>
<dbReference type="InterPro" id="IPR003811">
    <property type="entry name" value="G3P_acylTferase_PlsY"/>
</dbReference>
<evidence type="ECO:0000256" key="2">
    <source>
        <dbReference type="ARBA" id="ARBA00022516"/>
    </source>
</evidence>
<evidence type="ECO:0000256" key="7">
    <source>
        <dbReference type="ARBA" id="ARBA00023136"/>
    </source>
</evidence>
<keyword evidence="5 10" id="KW-1133">Transmembrane helix</keyword>
<evidence type="ECO:0000256" key="1">
    <source>
        <dbReference type="ARBA" id="ARBA00022475"/>
    </source>
</evidence>
<keyword evidence="9" id="KW-1208">Phospholipid metabolism</keyword>
<dbReference type="NCBIfam" id="TIGR00023">
    <property type="entry name" value="glycerol-3-phosphate 1-O-acyltransferase PlsY"/>
    <property type="match status" value="1"/>
</dbReference>
<organism evidence="11">
    <name type="scientific">marine metagenome</name>
    <dbReference type="NCBI Taxonomy" id="408172"/>
    <lineage>
        <taxon>unclassified sequences</taxon>
        <taxon>metagenomes</taxon>
        <taxon>ecological metagenomes</taxon>
    </lineage>
</organism>
<accession>A0A382L777</accession>
<keyword evidence="1" id="KW-1003">Cell membrane</keyword>
<dbReference type="GO" id="GO:0005886">
    <property type="term" value="C:plasma membrane"/>
    <property type="evidence" value="ECO:0007669"/>
    <property type="project" value="InterPro"/>
</dbReference>
<dbReference type="EMBL" id="UINC01084325">
    <property type="protein sequence ID" value="SVC30867.1"/>
    <property type="molecule type" value="Genomic_DNA"/>
</dbReference>
<evidence type="ECO:0000256" key="9">
    <source>
        <dbReference type="ARBA" id="ARBA00023264"/>
    </source>
</evidence>
<keyword evidence="3" id="KW-0808">Transferase</keyword>
<dbReference type="GO" id="GO:0043772">
    <property type="term" value="F:acyl-phosphate glycerol-3-phosphate acyltransferase activity"/>
    <property type="evidence" value="ECO:0007669"/>
    <property type="project" value="InterPro"/>
</dbReference>
<evidence type="ECO:0000313" key="11">
    <source>
        <dbReference type="EMBL" id="SVC30867.1"/>
    </source>
</evidence>
<keyword evidence="8" id="KW-0594">Phospholipid biosynthesis</keyword>
<dbReference type="AlphaFoldDB" id="A0A382L777"/>
<dbReference type="PANTHER" id="PTHR30309">
    <property type="entry name" value="INNER MEMBRANE PROTEIN YGIH"/>
    <property type="match status" value="1"/>
</dbReference>
<reference evidence="11" key="1">
    <citation type="submission" date="2018-05" db="EMBL/GenBank/DDBJ databases">
        <authorList>
            <person name="Lanie J.A."/>
            <person name="Ng W.-L."/>
            <person name="Kazmierczak K.M."/>
            <person name="Andrzejewski T.M."/>
            <person name="Davidsen T.M."/>
            <person name="Wayne K.J."/>
            <person name="Tettelin H."/>
            <person name="Glass J.I."/>
            <person name="Rusch D."/>
            <person name="Podicherti R."/>
            <person name="Tsui H.-C.T."/>
            <person name="Winkler M.E."/>
        </authorList>
    </citation>
    <scope>NUCLEOTIDE SEQUENCE</scope>
</reference>
<keyword evidence="7 10" id="KW-0472">Membrane</keyword>
<feature type="transmembrane region" description="Helical" evidence="10">
    <location>
        <begin position="80"/>
        <end position="101"/>
    </location>
</feature>
<dbReference type="Pfam" id="PF02660">
    <property type="entry name" value="G3P_acyltransf"/>
    <property type="match status" value="1"/>
</dbReference>
<dbReference type="SMART" id="SM01207">
    <property type="entry name" value="G3P_acyltransf"/>
    <property type="match status" value="1"/>
</dbReference>
<dbReference type="PANTHER" id="PTHR30309:SF0">
    <property type="entry name" value="GLYCEROL-3-PHOSPHATE ACYLTRANSFERASE-RELATED"/>
    <property type="match status" value="1"/>
</dbReference>
<proteinExistence type="inferred from homology"/>
<evidence type="ECO:0000256" key="8">
    <source>
        <dbReference type="ARBA" id="ARBA00023209"/>
    </source>
</evidence>
<evidence type="ECO:0000256" key="10">
    <source>
        <dbReference type="SAM" id="Phobius"/>
    </source>
</evidence>
<protein>
    <submittedName>
        <fullName evidence="11">Uncharacterized protein</fullName>
    </submittedName>
</protein>
<dbReference type="HAMAP" id="MF_01043">
    <property type="entry name" value="PlsY"/>
    <property type="match status" value="1"/>
</dbReference>
<sequence length="194" mass="21326">MLINILLIFSAYLLGSISAAIIVCKTLGLSDPRTGGSGNPGTTNVMRLYGKKAAFLTLVGDIFKGIIPVLLAKVIVNSEFIIAICGLATFLGHIFPIYFKFEGGKGVATLIGILFATHWLLGVSYIITWILTALIFRYSSLAALIAALPIPIYSYFIEHNNQYAISFAVIAIILFWRHKPNIYNLLNGKEDKIW</sequence>
<feature type="transmembrane region" description="Helical" evidence="10">
    <location>
        <begin position="107"/>
        <end position="131"/>
    </location>
</feature>
<evidence type="ECO:0000256" key="4">
    <source>
        <dbReference type="ARBA" id="ARBA00022692"/>
    </source>
</evidence>
<feature type="transmembrane region" description="Helical" evidence="10">
    <location>
        <begin position="138"/>
        <end position="156"/>
    </location>
</feature>
<evidence type="ECO:0000256" key="6">
    <source>
        <dbReference type="ARBA" id="ARBA00023098"/>
    </source>
</evidence>
<feature type="transmembrane region" description="Helical" evidence="10">
    <location>
        <begin position="53"/>
        <end position="71"/>
    </location>
</feature>
<keyword evidence="2" id="KW-0444">Lipid biosynthesis</keyword>
<keyword evidence="4 10" id="KW-0812">Transmembrane</keyword>